<evidence type="ECO:0000256" key="1">
    <source>
        <dbReference type="ARBA" id="ARBA00007626"/>
    </source>
</evidence>
<dbReference type="Proteomes" id="UP000827889">
    <property type="component" value="Chromosome 2"/>
</dbReference>
<dbReference type="NCBIfam" id="TIGR00756">
    <property type="entry name" value="PPR"/>
    <property type="match status" value="10"/>
</dbReference>
<protein>
    <submittedName>
        <fullName evidence="5 6">Pentatricopeptide repeat-containing protein At2g26790, mitochondrial-like</fullName>
    </submittedName>
</protein>
<feature type="repeat" description="PPR" evidence="3">
    <location>
        <begin position="405"/>
        <end position="439"/>
    </location>
</feature>
<feature type="repeat" description="PPR" evidence="3">
    <location>
        <begin position="475"/>
        <end position="509"/>
    </location>
</feature>
<dbReference type="Pfam" id="PF13041">
    <property type="entry name" value="PPR_2"/>
    <property type="match status" value="5"/>
</dbReference>
<dbReference type="Gene3D" id="1.25.40.10">
    <property type="entry name" value="Tetratricopeptide repeat domain"/>
    <property type="match status" value="5"/>
</dbReference>
<name>A0A8B8R4V8_9MYRT</name>
<dbReference type="Pfam" id="PF12854">
    <property type="entry name" value="PPR_1"/>
    <property type="match status" value="2"/>
</dbReference>
<feature type="repeat" description="PPR" evidence="3">
    <location>
        <begin position="737"/>
        <end position="771"/>
    </location>
</feature>
<dbReference type="OrthoDB" id="185373at2759"/>
<feature type="repeat" description="PPR" evidence="3">
    <location>
        <begin position="300"/>
        <end position="334"/>
    </location>
</feature>
<evidence type="ECO:0000313" key="4">
    <source>
        <dbReference type="Proteomes" id="UP000827889"/>
    </source>
</evidence>
<dbReference type="InterPro" id="IPR011990">
    <property type="entry name" value="TPR-like_helical_dom_sf"/>
</dbReference>
<dbReference type="Pfam" id="PF01535">
    <property type="entry name" value="PPR"/>
    <property type="match status" value="2"/>
</dbReference>
<sequence length="789" mass="87032">MWVSPAFARATTKLLSPFSFPKPKFLSASACLLDSDPPASAAAAVNRLQHQPDLAFSYFLHLDSCGFPLDPPAYASLISILSPSASRSRLDFVFSRLIASFHAARASAIPSLLDSLALLGGPRLLLRSIDLLVKAYVRAGRLDDAVDALFCFKRGALLPCVSTCNFLLNRLIESRNPAAAVTLYELLKRVDFVPNNYTYTIFIKALCRIGDLDGASRVLHHMVEAGVAPDSFAYATYIEGLCAHGVSHLAHQFLLHLRAAGVCMSVYAYTAVVRGFCAEMKLEEAEGVLVDMEEHGIIADVYCYTALIHGHCRTSNLPRALALHDFMLTKGIKSNCVVIGILLQCLSDMGMPDEAVHYFNKFKGSGIFLDEVTYNIAAAALCKLGQVEAAAELLEEMKGKQMALDIMHYTTLISGYCLRDDIYDALAVLHQMMEGGFQPDIVTYNVLARGFSRAGLVSDVHELLRRMDACGVKPNDVTHNMIIEGLCIAGKVEEAEVLFSGLQGKSAENKAAMFRGYCQASHLRKAFDLFMELSEAEKKSVKKNSCFKLLANLFVEGHRVMACDLLNEMSELDMEPTGVMYSILMAALCKAGLMINAQWLFDRWVGKGSTPDVATYTLMIDGYFHANQLQEALDLFNEMRNKGVEPDVIAYTVLLDGYSKVGLRKKRCLHGENEAQKVTGDSGANNVIKRLLLEMKDKIAPDAICYTVLIDRLCKRGNIEEAEDLLRDMIESGLQPDVVTYTSLISGCCSRGNMERAEYLYKEMLFKGIAPDMRTISVLVAELKPEKCR</sequence>
<evidence type="ECO:0000313" key="6">
    <source>
        <dbReference type="RefSeq" id="XP_048131108.1"/>
    </source>
</evidence>
<organism evidence="4 5">
    <name type="scientific">Rhodamnia argentea</name>
    <dbReference type="NCBI Taxonomy" id="178133"/>
    <lineage>
        <taxon>Eukaryota</taxon>
        <taxon>Viridiplantae</taxon>
        <taxon>Streptophyta</taxon>
        <taxon>Embryophyta</taxon>
        <taxon>Tracheophyta</taxon>
        <taxon>Spermatophyta</taxon>
        <taxon>Magnoliopsida</taxon>
        <taxon>eudicotyledons</taxon>
        <taxon>Gunneridae</taxon>
        <taxon>Pentapetalae</taxon>
        <taxon>rosids</taxon>
        <taxon>malvids</taxon>
        <taxon>Myrtales</taxon>
        <taxon>Myrtaceae</taxon>
        <taxon>Myrtoideae</taxon>
        <taxon>Myrteae</taxon>
        <taxon>Australasian group</taxon>
        <taxon>Rhodamnia</taxon>
    </lineage>
</organism>
<keyword evidence="2" id="KW-0677">Repeat</keyword>
<gene>
    <name evidence="5 6" type="primary">LOC115757541</name>
</gene>
<reference evidence="4" key="2">
    <citation type="submission" date="2025-05" db="UniProtKB">
        <authorList>
            <consortium name="RefSeq"/>
        </authorList>
    </citation>
    <scope>NUCLEOTIDE SEQUENCE [LARGE SCALE GENOMIC DNA]</scope>
</reference>
<dbReference type="InterPro" id="IPR002885">
    <property type="entry name" value="PPR_rpt"/>
</dbReference>
<feature type="repeat" description="PPR" evidence="3">
    <location>
        <begin position="440"/>
        <end position="474"/>
    </location>
</feature>
<reference evidence="5" key="1">
    <citation type="submission" date="2025-04" db="UniProtKB">
        <authorList>
            <consortium name="RefSeq"/>
        </authorList>
    </citation>
    <scope>IDENTIFICATION</scope>
    <source>
        <tissue evidence="6">Leaf</tissue>
    </source>
</reference>
<feature type="repeat" description="PPR" evidence="3">
    <location>
        <begin position="265"/>
        <end position="299"/>
    </location>
</feature>
<comment type="similarity">
    <text evidence="1">Belongs to the PPR family. P subfamily.</text>
</comment>
<dbReference type="AlphaFoldDB" id="A0A8B8R4V8"/>
<dbReference type="RefSeq" id="XP_030553684.1">
    <property type="nucleotide sequence ID" value="XM_030697824.1"/>
</dbReference>
<evidence type="ECO:0000313" key="5">
    <source>
        <dbReference type="RefSeq" id="XP_030553684.1"/>
    </source>
</evidence>
<evidence type="ECO:0000256" key="2">
    <source>
        <dbReference type="ARBA" id="ARBA00022737"/>
    </source>
</evidence>
<dbReference type="KEGG" id="rarg:115757541"/>
<feature type="repeat" description="PPR" evidence="3">
    <location>
        <begin position="702"/>
        <end position="736"/>
    </location>
</feature>
<feature type="repeat" description="PPR" evidence="3">
    <location>
        <begin position="195"/>
        <end position="229"/>
    </location>
</feature>
<dbReference type="PROSITE" id="PS51375">
    <property type="entry name" value="PPR"/>
    <property type="match status" value="11"/>
</dbReference>
<evidence type="ECO:0000256" key="3">
    <source>
        <dbReference type="PROSITE-ProRule" id="PRU00708"/>
    </source>
</evidence>
<accession>A0A8B8R4V8</accession>
<keyword evidence="4" id="KW-1185">Reference proteome</keyword>
<feature type="repeat" description="PPR" evidence="3">
    <location>
        <begin position="577"/>
        <end position="611"/>
    </location>
</feature>
<feature type="repeat" description="PPR" evidence="3">
    <location>
        <begin position="612"/>
        <end position="646"/>
    </location>
</feature>
<dbReference type="RefSeq" id="XP_048131108.1">
    <property type="nucleotide sequence ID" value="XM_048275151.1"/>
</dbReference>
<feature type="repeat" description="PPR" evidence="3">
    <location>
        <begin position="370"/>
        <end position="404"/>
    </location>
</feature>
<dbReference type="GeneID" id="115757541"/>
<dbReference type="PANTHER" id="PTHR47941">
    <property type="entry name" value="PENTATRICOPEPTIDE REPEAT-CONTAINING PROTEIN 3, MITOCHONDRIAL"/>
    <property type="match status" value="1"/>
</dbReference>
<proteinExistence type="inferred from homology"/>